<comment type="subcellular location">
    <subcellularLocation>
        <location evidence="3">Cytoplasm</location>
    </subcellularLocation>
</comment>
<organism evidence="5 6">
    <name type="scientific">Apilactobacillus xinyiensis</name>
    <dbReference type="NCBI Taxonomy" id="2841032"/>
    <lineage>
        <taxon>Bacteria</taxon>
        <taxon>Bacillati</taxon>
        <taxon>Bacillota</taxon>
        <taxon>Bacilli</taxon>
        <taxon>Lactobacillales</taxon>
        <taxon>Lactobacillaceae</taxon>
        <taxon>Apilactobacillus</taxon>
    </lineage>
</organism>
<dbReference type="InterPro" id="IPR001977">
    <property type="entry name" value="Depp_CoAkinase"/>
</dbReference>
<keyword evidence="3" id="KW-0173">Coenzyme A biosynthesis</keyword>
<name>A0ABT0I071_9LACO</name>
<evidence type="ECO:0000256" key="1">
    <source>
        <dbReference type="ARBA" id="ARBA00022741"/>
    </source>
</evidence>
<keyword evidence="2 3" id="KW-0067">ATP-binding</keyword>
<keyword evidence="3 5" id="KW-0808">Transferase</keyword>
<dbReference type="GO" id="GO:0004140">
    <property type="term" value="F:dephospho-CoA kinase activity"/>
    <property type="evidence" value="ECO:0007669"/>
    <property type="project" value="UniProtKB-EC"/>
</dbReference>
<dbReference type="InterPro" id="IPR027417">
    <property type="entry name" value="P-loop_NTPase"/>
</dbReference>
<comment type="similarity">
    <text evidence="3">Belongs to the CoaE family.</text>
</comment>
<comment type="function">
    <text evidence="3">Catalyzes the phosphorylation of the 3'-hydroxyl group of dephosphocoenzyme A to form coenzyme A.</text>
</comment>
<dbReference type="PANTHER" id="PTHR10695:SF46">
    <property type="entry name" value="BIFUNCTIONAL COENZYME A SYNTHASE-RELATED"/>
    <property type="match status" value="1"/>
</dbReference>
<gene>
    <name evidence="3 5" type="primary">coaE</name>
    <name evidence="5" type="ORF">LNP07_01660</name>
</gene>
<feature type="binding site" evidence="3">
    <location>
        <begin position="13"/>
        <end position="18"/>
    </location>
    <ligand>
        <name>ATP</name>
        <dbReference type="ChEBI" id="CHEBI:30616"/>
    </ligand>
</feature>
<comment type="pathway">
    <text evidence="3">Cofactor biosynthesis; coenzyme A biosynthesis; CoA from (R)-pantothenate: step 5/5.</text>
</comment>
<comment type="catalytic activity">
    <reaction evidence="3">
        <text>3'-dephospho-CoA + ATP = ADP + CoA + H(+)</text>
        <dbReference type="Rhea" id="RHEA:18245"/>
        <dbReference type="ChEBI" id="CHEBI:15378"/>
        <dbReference type="ChEBI" id="CHEBI:30616"/>
        <dbReference type="ChEBI" id="CHEBI:57287"/>
        <dbReference type="ChEBI" id="CHEBI:57328"/>
        <dbReference type="ChEBI" id="CHEBI:456216"/>
        <dbReference type="EC" id="2.7.1.24"/>
    </reaction>
</comment>
<keyword evidence="3 5" id="KW-0418">Kinase</keyword>
<dbReference type="HAMAP" id="MF_00376">
    <property type="entry name" value="Dephospho_CoA_kinase"/>
    <property type="match status" value="1"/>
</dbReference>
<dbReference type="RefSeq" id="WP_248601463.1">
    <property type="nucleotide sequence ID" value="NZ_JAJIAO010000001.1"/>
</dbReference>
<dbReference type="SUPFAM" id="SSF52540">
    <property type="entry name" value="P-loop containing nucleoside triphosphate hydrolases"/>
    <property type="match status" value="1"/>
</dbReference>
<evidence type="ECO:0000256" key="4">
    <source>
        <dbReference type="NCBIfam" id="TIGR00152"/>
    </source>
</evidence>
<keyword evidence="6" id="KW-1185">Reference proteome</keyword>
<reference evidence="5 6" key="1">
    <citation type="submission" date="2021-11" db="EMBL/GenBank/DDBJ databases">
        <title>Comparative genomics of bee honey and flower isolates.</title>
        <authorList>
            <person name="Bechtner J.D."/>
            <person name="Gallus M.K."/>
            <person name="Ehrmann M."/>
        </authorList>
    </citation>
    <scope>NUCLEOTIDE SEQUENCE [LARGE SCALE GENOMIC DNA]</scope>
    <source>
        <strain evidence="5 6">M161</strain>
    </source>
</reference>
<dbReference type="Gene3D" id="3.40.50.300">
    <property type="entry name" value="P-loop containing nucleotide triphosphate hydrolases"/>
    <property type="match status" value="1"/>
</dbReference>
<evidence type="ECO:0000313" key="6">
    <source>
        <dbReference type="Proteomes" id="UP001522905"/>
    </source>
</evidence>
<dbReference type="PANTHER" id="PTHR10695">
    <property type="entry name" value="DEPHOSPHO-COA KINASE-RELATED"/>
    <property type="match status" value="1"/>
</dbReference>
<dbReference type="CDD" id="cd02022">
    <property type="entry name" value="DPCK"/>
    <property type="match status" value="1"/>
</dbReference>
<dbReference type="PROSITE" id="PS51219">
    <property type="entry name" value="DPCK"/>
    <property type="match status" value="1"/>
</dbReference>
<dbReference type="Pfam" id="PF01121">
    <property type="entry name" value="CoaE"/>
    <property type="match status" value="1"/>
</dbReference>
<dbReference type="NCBIfam" id="TIGR00152">
    <property type="entry name" value="dephospho-CoA kinase"/>
    <property type="match status" value="1"/>
</dbReference>
<keyword evidence="3" id="KW-0963">Cytoplasm</keyword>
<keyword evidence="1 3" id="KW-0547">Nucleotide-binding</keyword>
<proteinExistence type="inferred from homology"/>
<dbReference type="EC" id="2.7.1.24" evidence="3 4"/>
<evidence type="ECO:0000256" key="3">
    <source>
        <dbReference type="HAMAP-Rule" id="MF_00376"/>
    </source>
</evidence>
<dbReference type="Proteomes" id="UP001522905">
    <property type="component" value="Unassembled WGS sequence"/>
</dbReference>
<accession>A0ABT0I071</accession>
<comment type="caution">
    <text evidence="5">The sequence shown here is derived from an EMBL/GenBank/DDBJ whole genome shotgun (WGS) entry which is preliminary data.</text>
</comment>
<evidence type="ECO:0000256" key="2">
    <source>
        <dbReference type="ARBA" id="ARBA00022840"/>
    </source>
</evidence>
<protein>
    <recommendedName>
        <fullName evidence="3 4">Dephospho-CoA kinase</fullName>
        <ecNumber evidence="3 4">2.7.1.24</ecNumber>
    </recommendedName>
    <alternativeName>
        <fullName evidence="3">Dephosphocoenzyme A kinase</fullName>
    </alternativeName>
</protein>
<sequence length="197" mass="22338">MSKMIIGITGGIATGKSTISKYLLELGYEIIDADKITHMVQSKNSDGLKSIIDYFGKDYLLPNGELNRKKLAKTVFNNSAYLKTLTRIIDPFIRTEVQKRINDFSNNDAQLIFLDAPTLFENGYQIYCDKIITVACSPENQLSRLTERNQISISNAVQIMKKQWPLDYKETLSDFVINSDGSVLQTRSKLMLILNKL</sequence>
<dbReference type="EMBL" id="JAJIAO010000001">
    <property type="protein sequence ID" value="MCK8624232.1"/>
    <property type="molecule type" value="Genomic_DNA"/>
</dbReference>
<evidence type="ECO:0000313" key="5">
    <source>
        <dbReference type="EMBL" id="MCK8624232.1"/>
    </source>
</evidence>